<evidence type="ECO:0000313" key="4">
    <source>
        <dbReference type="Ensembl" id="ENSECAP00000081277.1"/>
    </source>
</evidence>
<comment type="similarity">
    <text evidence="1 2">Belongs to the ATPase C chain family.</text>
</comment>
<keyword evidence="3" id="KW-0732">Signal</keyword>
<dbReference type="PANTHER" id="PTHR10031:SF32">
    <property type="entry name" value="ATP SYNTHASE LIPID-BINDING PROTEIN"/>
    <property type="match status" value="1"/>
</dbReference>
<keyword evidence="2" id="KW-0375">Hydrogen ion transport</keyword>
<dbReference type="SUPFAM" id="SSF81333">
    <property type="entry name" value="F1F0 ATP synthase subunit C"/>
    <property type="match status" value="1"/>
</dbReference>
<evidence type="ECO:0008006" key="6">
    <source>
        <dbReference type="Google" id="ProtNLM"/>
    </source>
</evidence>
<dbReference type="GO" id="GO:0008289">
    <property type="term" value="F:lipid binding"/>
    <property type="evidence" value="ECO:0007669"/>
    <property type="project" value="UniProtKB-KW"/>
</dbReference>
<keyword evidence="2" id="KW-0813">Transport</keyword>
<dbReference type="PANTHER" id="PTHR10031">
    <property type="entry name" value="ATP SYNTHASE LIPID-BINDING PROTEIN, MITOCHONDRIAL"/>
    <property type="match status" value="1"/>
</dbReference>
<dbReference type="GeneTree" id="ENSGT00940000154298"/>
<dbReference type="CDD" id="cd18182">
    <property type="entry name" value="ATP-synt_Fo_c_ATP5G3"/>
    <property type="match status" value="1"/>
</dbReference>
<dbReference type="InterPro" id="IPR038662">
    <property type="entry name" value="ATP_synth_F0_csu_sf"/>
</dbReference>
<reference evidence="4" key="3">
    <citation type="submission" date="2025-09" db="UniProtKB">
        <authorList>
            <consortium name="Ensembl"/>
        </authorList>
    </citation>
    <scope>IDENTIFICATION</scope>
    <source>
        <strain evidence="4">Thoroughbred</strain>
    </source>
</reference>
<dbReference type="InterPro" id="IPR035921">
    <property type="entry name" value="F/V-ATP_Csub_sf"/>
</dbReference>
<dbReference type="GO" id="GO:0015078">
    <property type="term" value="F:proton transmembrane transporter activity"/>
    <property type="evidence" value="ECO:0007669"/>
    <property type="project" value="InterPro"/>
</dbReference>
<proteinExistence type="inferred from homology"/>
<evidence type="ECO:0000256" key="2">
    <source>
        <dbReference type="RuleBase" id="RU004221"/>
    </source>
</evidence>
<dbReference type="GO" id="GO:0015986">
    <property type="term" value="P:proton motive force-driven ATP synthesis"/>
    <property type="evidence" value="ECO:0000318"/>
    <property type="project" value="GO_Central"/>
</dbReference>
<feature type="signal peptide" evidence="3">
    <location>
        <begin position="1"/>
        <end position="17"/>
    </location>
</feature>
<protein>
    <recommendedName>
        <fullName evidence="6">ATPase protein 9</fullName>
    </recommendedName>
</protein>
<keyword evidence="5" id="KW-1185">Reference proteome</keyword>
<dbReference type="GO" id="GO:0045259">
    <property type="term" value="C:proton-transporting ATP synthase complex"/>
    <property type="evidence" value="ECO:0000318"/>
    <property type="project" value="GO_Central"/>
</dbReference>
<reference evidence="4" key="2">
    <citation type="submission" date="2025-08" db="UniProtKB">
        <authorList>
            <consortium name="Ensembl"/>
        </authorList>
    </citation>
    <scope>IDENTIFICATION</scope>
    <source>
        <strain evidence="4">Thoroughbred</strain>
    </source>
</reference>
<dbReference type="Proteomes" id="UP000002281">
    <property type="component" value="Chromosome 15"/>
</dbReference>
<keyword evidence="2" id="KW-0446">Lipid-binding</keyword>
<dbReference type="AlphaFoldDB" id="A0A9L0SZ32"/>
<name>A0A9L0SZ32_HORSE</name>
<evidence type="ECO:0000256" key="1">
    <source>
        <dbReference type="ARBA" id="ARBA00006704"/>
    </source>
</evidence>
<feature type="chain" id="PRO_5040436396" description="ATPase protein 9" evidence="3">
    <location>
        <begin position="18"/>
        <end position="109"/>
    </location>
</feature>
<dbReference type="Gene3D" id="1.20.20.10">
    <property type="entry name" value="F1F0 ATP synthase subunit C"/>
    <property type="match status" value="1"/>
</dbReference>
<dbReference type="PRINTS" id="PR00124">
    <property type="entry name" value="ATPASEC"/>
</dbReference>
<evidence type="ECO:0000256" key="3">
    <source>
        <dbReference type="SAM" id="SignalP"/>
    </source>
</evidence>
<evidence type="ECO:0000313" key="5">
    <source>
        <dbReference type="Proteomes" id="UP000002281"/>
    </source>
</evidence>
<dbReference type="Ensembl" id="ENSECAT00000144630.1">
    <property type="protein sequence ID" value="ENSECAP00000081277.1"/>
    <property type="gene ID" value="ENSECAG00000057557.1"/>
</dbReference>
<keyword evidence="2" id="KW-0406">Ion transport</keyword>
<reference evidence="4 5" key="1">
    <citation type="journal article" date="2009" name="Science">
        <title>Genome sequence, comparative analysis, and population genetics of the domestic horse.</title>
        <authorList>
            <consortium name="Broad Institute Genome Sequencing Platform"/>
            <consortium name="Broad Institute Whole Genome Assembly Team"/>
            <person name="Wade C.M."/>
            <person name="Giulotto E."/>
            <person name="Sigurdsson S."/>
            <person name="Zoli M."/>
            <person name="Gnerre S."/>
            <person name="Imsland F."/>
            <person name="Lear T.L."/>
            <person name="Adelson D.L."/>
            <person name="Bailey E."/>
            <person name="Bellone R.R."/>
            <person name="Bloecker H."/>
            <person name="Distl O."/>
            <person name="Edgar R.C."/>
            <person name="Garber M."/>
            <person name="Leeb T."/>
            <person name="Mauceli E."/>
            <person name="MacLeod J.N."/>
            <person name="Penedo M.C.T."/>
            <person name="Raison J.M."/>
            <person name="Sharpe T."/>
            <person name="Vogel J."/>
            <person name="Andersson L."/>
            <person name="Antczak D.F."/>
            <person name="Biagi T."/>
            <person name="Binns M.M."/>
            <person name="Chowdhary B.P."/>
            <person name="Coleman S.J."/>
            <person name="Della Valle G."/>
            <person name="Fryc S."/>
            <person name="Guerin G."/>
            <person name="Hasegawa T."/>
            <person name="Hill E.W."/>
            <person name="Jurka J."/>
            <person name="Kiialainen A."/>
            <person name="Lindgren G."/>
            <person name="Liu J."/>
            <person name="Magnani E."/>
            <person name="Mickelson J.R."/>
            <person name="Murray J."/>
            <person name="Nergadze S.G."/>
            <person name="Onofrio R."/>
            <person name="Pedroni S."/>
            <person name="Piras M.F."/>
            <person name="Raudsepp T."/>
            <person name="Rocchi M."/>
            <person name="Roeed K.H."/>
            <person name="Ryder O.A."/>
            <person name="Searle S."/>
            <person name="Skow L."/>
            <person name="Swinburne J.E."/>
            <person name="Syvaenen A.C."/>
            <person name="Tozaki T."/>
            <person name="Valberg S.J."/>
            <person name="Vaudin M."/>
            <person name="White J.R."/>
            <person name="Zody M.C."/>
            <person name="Lander E.S."/>
            <person name="Lindblad-Toh K."/>
        </authorList>
    </citation>
    <scope>NUCLEOTIDE SEQUENCE [LARGE SCALE GENOMIC DNA]</scope>
    <source>
        <strain evidence="4 5">Thoroughbred</strain>
    </source>
</reference>
<accession>A0A9L0SZ32</accession>
<dbReference type="InterPro" id="IPR000454">
    <property type="entry name" value="ATP_synth_F0_csu"/>
</dbReference>
<organism evidence="4 5">
    <name type="scientific">Equus caballus</name>
    <name type="common">Horse</name>
    <dbReference type="NCBI Taxonomy" id="9796"/>
    <lineage>
        <taxon>Eukaryota</taxon>
        <taxon>Metazoa</taxon>
        <taxon>Chordata</taxon>
        <taxon>Craniata</taxon>
        <taxon>Vertebrata</taxon>
        <taxon>Euteleostomi</taxon>
        <taxon>Mammalia</taxon>
        <taxon>Eutheria</taxon>
        <taxon>Laurasiatheria</taxon>
        <taxon>Perissodactyla</taxon>
        <taxon>Equidae</taxon>
        <taxon>Equus</taxon>
    </lineage>
</organism>
<sequence length="109" mass="11449">VTKTAVKLIFPVLGVMCSLIQWEFQTRAISRGIDTAAKFIGTGAATAGVAGSRASIGAVFGCVIIGYARNPSLKQQLLSYAILGFSKAMGLLFNGCFLDFLCHIAETTA</sequence>